<dbReference type="InterPro" id="IPR009003">
    <property type="entry name" value="Peptidase_S1_PA"/>
</dbReference>
<dbReference type="GO" id="GO:0004252">
    <property type="term" value="F:serine-type endopeptidase activity"/>
    <property type="evidence" value="ECO:0007669"/>
    <property type="project" value="InterPro"/>
</dbReference>
<accession>E4Y108</accession>
<comment type="similarity">
    <text evidence="6">Belongs to the peptidase S1 family. CLIP subfamily.</text>
</comment>
<dbReference type="SUPFAM" id="SSF50494">
    <property type="entry name" value="Trypsin-like serine proteases"/>
    <property type="match status" value="2"/>
</dbReference>
<keyword evidence="10" id="KW-1185">Reference proteome</keyword>
<gene>
    <name evidence="9" type="ORF">GSOID_T00013852001</name>
</gene>
<dbReference type="CDD" id="cd00190">
    <property type="entry name" value="Tryp_SPc"/>
    <property type="match status" value="2"/>
</dbReference>
<organism evidence="9">
    <name type="scientific">Oikopleura dioica</name>
    <name type="common">Tunicate</name>
    <dbReference type="NCBI Taxonomy" id="34765"/>
    <lineage>
        <taxon>Eukaryota</taxon>
        <taxon>Metazoa</taxon>
        <taxon>Chordata</taxon>
        <taxon>Tunicata</taxon>
        <taxon>Appendicularia</taxon>
        <taxon>Copelata</taxon>
        <taxon>Oikopleuridae</taxon>
        <taxon>Oikopleura</taxon>
    </lineage>
</organism>
<dbReference type="PROSITE" id="PS00134">
    <property type="entry name" value="TRYPSIN_HIS"/>
    <property type="match status" value="2"/>
</dbReference>
<dbReference type="InterPro" id="IPR043504">
    <property type="entry name" value="Peptidase_S1_PA_chymotrypsin"/>
</dbReference>
<dbReference type="Pfam" id="PF00089">
    <property type="entry name" value="Trypsin"/>
    <property type="match status" value="2"/>
</dbReference>
<evidence type="ECO:0000256" key="6">
    <source>
        <dbReference type="ARBA" id="ARBA00024195"/>
    </source>
</evidence>
<evidence type="ECO:0000256" key="2">
    <source>
        <dbReference type="ARBA" id="ARBA00022729"/>
    </source>
</evidence>
<dbReference type="GO" id="GO:0006508">
    <property type="term" value="P:proteolysis"/>
    <property type="evidence" value="ECO:0007669"/>
    <property type="project" value="UniProtKB-KW"/>
</dbReference>
<dbReference type="OrthoDB" id="10061449at2759"/>
<evidence type="ECO:0000256" key="1">
    <source>
        <dbReference type="ARBA" id="ARBA00022670"/>
    </source>
</evidence>
<sequence length="770" mass="84253">MRLFKTFNAILLHDAAARMSAAESSEDTLRGLLDLGLTCQGSQDTRSAHRIVGGTEVQPATWPWIVRFPSIGCAGSIIGPRTVVTAAHCCFTDSVSIFDFVAGKHSRIDNFAQDPFTRRYRASAIRKHRSYTSSTFESDICLVFADEDIQFNDAVQPVCLPSAPVEIRQEDCYVAGWGRTSWNGFQASKLLEIPAIIYDVETECNPNYRENGNTPLIDEVMICAGNMAGGIDACQGDSGGPLVCLENGVPVMHGVVSWGVKCAEADLPGVYTRTSAMLDWIEEQQIEVLGAPQTNDPPPHDQDKIESGLTGLSCLDSEENRIMGGQQATYGSWPFIGRLEKGCAATIIGHNVALTAAHCCQDQGLWNYDLNAGVHHSFNTNMDGWKDHHWATKVVAHPDYDLVTKDNDICLIFYQQSFDWSPGVQPACLPSGPSQINRKCHVAGWGSKSHTSTATSSVLMEAQINIYNSTEECEPVFSSSDEASENGEVTDNMICAGWKEGGVDACSGDTGGPLVCVEDGKPVVTGIVSWGFKCGIPNFPSMYTDVSRYTDWIQKEISESTSCDRDDLANISGVQGDGEWVCDDSDECTWTCEDGHATGAVTRCSNKQWTALTSAMRKTARCDRCNLSVDSVKTSSSAPAAQLDCSFSRNTKSCKLKCLSEDGVFGETNTEVWCDRSKAKNRFSAVRGKSGNLSCVPLCDRTEFEAKVMGKWADFDMSDFKEMQSSHPIFWKMKCKNSSKVSKKTFARCQVTRTGKEKILIKGDYNDPKC</sequence>
<keyword evidence="2" id="KW-0732">Signal</keyword>
<reference evidence="9" key="1">
    <citation type="journal article" date="2010" name="Science">
        <title>Plasticity of animal genome architecture unmasked by rapid evolution of a pelagic tunicate.</title>
        <authorList>
            <person name="Denoeud F."/>
            <person name="Henriet S."/>
            <person name="Mungpakdee S."/>
            <person name="Aury J.M."/>
            <person name="Da Silva C."/>
            <person name="Brinkmann H."/>
            <person name="Mikhaleva J."/>
            <person name="Olsen L.C."/>
            <person name="Jubin C."/>
            <person name="Canestro C."/>
            <person name="Bouquet J.M."/>
            <person name="Danks G."/>
            <person name="Poulain J."/>
            <person name="Campsteijn C."/>
            <person name="Adamski M."/>
            <person name="Cross I."/>
            <person name="Yadetie F."/>
            <person name="Muffato M."/>
            <person name="Louis A."/>
            <person name="Butcher S."/>
            <person name="Tsagkogeorga G."/>
            <person name="Konrad A."/>
            <person name="Singh S."/>
            <person name="Jensen M.F."/>
            <person name="Cong E.H."/>
            <person name="Eikeseth-Otteraa H."/>
            <person name="Noel B."/>
            <person name="Anthouard V."/>
            <person name="Porcel B.M."/>
            <person name="Kachouri-Lafond R."/>
            <person name="Nishino A."/>
            <person name="Ugolini M."/>
            <person name="Chourrout P."/>
            <person name="Nishida H."/>
            <person name="Aasland R."/>
            <person name="Huzurbazar S."/>
            <person name="Westhof E."/>
            <person name="Delsuc F."/>
            <person name="Lehrach H."/>
            <person name="Reinhardt R."/>
            <person name="Weissenbach J."/>
            <person name="Roy S.W."/>
            <person name="Artiguenave F."/>
            <person name="Postlethwait J.H."/>
            <person name="Manak J.R."/>
            <person name="Thompson E.M."/>
            <person name="Jaillon O."/>
            <person name="Du Pasquier L."/>
            <person name="Boudinot P."/>
            <person name="Liberles D.A."/>
            <person name="Volff J.N."/>
            <person name="Philippe H."/>
            <person name="Lenhard B."/>
            <person name="Roest Crollius H."/>
            <person name="Wincker P."/>
            <person name="Chourrout D."/>
        </authorList>
    </citation>
    <scope>NUCLEOTIDE SEQUENCE [LARGE SCALE GENOMIC DNA]</scope>
</reference>
<evidence type="ECO:0000313" key="9">
    <source>
        <dbReference type="EMBL" id="CBY15554.1"/>
    </source>
</evidence>
<keyword evidence="4 7" id="KW-0720">Serine protease</keyword>
<dbReference type="PANTHER" id="PTHR24264">
    <property type="entry name" value="TRYPSIN-RELATED"/>
    <property type="match status" value="1"/>
</dbReference>
<proteinExistence type="inferred from homology"/>
<dbReference type="InterPro" id="IPR001254">
    <property type="entry name" value="Trypsin_dom"/>
</dbReference>
<dbReference type="Proteomes" id="UP000001307">
    <property type="component" value="Unassembled WGS sequence"/>
</dbReference>
<dbReference type="AlphaFoldDB" id="E4Y108"/>
<evidence type="ECO:0000313" key="10">
    <source>
        <dbReference type="Proteomes" id="UP000001307"/>
    </source>
</evidence>
<dbReference type="InterPro" id="IPR001314">
    <property type="entry name" value="Peptidase_S1A"/>
</dbReference>
<dbReference type="EMBL" id="FN653554">
    <property type="protein sequence ID" value="CBY15554.1"/>
    <property type="molecule type" value="Genomic_DNA"/>
</dbReference>
<dbReference type="InterPro" id="IPR050127">
    <property type="entry name" value="Serine_Proteases_S1"/>
</dbReference>
<dbReference type="MEROPS" id="S01.078"/>
<evidence type="ECO:0000256" key="7">
    <source>
        <dbReference type="RuleBase" id="RU363034"/>
    </source>
</evidence>
<dbReference type="PRINTS" id="PR00722">
    <property type="entry name" value="CHYMOTRYPSIN"/>
</dbReference>
<protein>
    <recommendedName>
        <fullName evidence="8">Peptidase S1 domain-containing protein</fullName>
    </recommendedName>
</protein>
<keyword evidence="5" id="KW-1015">Disulfide bond</keyword>
<keyword evidence="1 7" id="KW-0645">Protease</keyword>
<dbReference type="InterPro" id="IPR033116">
    <property type="entry name" value="TRYPSIN_SER"/>
</dbReference>
<dbReference type="InterPro" id="IPR018114">
    <property type="entry name" value="TRYPSIN_HIS"/>
</dbReference>
<feature type="domain" description="Peptidase S1" evidence="8">
    <location>
        <begin position="51"/>
        <end position="286"/>
    </location>
</feature>
<dbReference type="SMART" id="SM00020">
    <property type="entry name" value="Tryp_SPc"/>
    <property type="match status" value="2"/>
</dbReference>
<dbReference type="FunFam" id="2.40.10.10:FF:000002">
    <property type="entry name" value="Transmembrane protease serine"/>
    <property type="match status" value="1"/>
</dbReference>
<evidence type="ECO:0000256" key="4">
    <source>
        <dbReference type="ARBA" id="ARBA00022825"/>
    </source>
</evidence>
<evidence type="ECO:0000256" key="5">
    <source>
        <dbReference type="ARBA" id="ARBA00023157"/>
    </source>
</evidence>
<dbReference type="Gene3D" id="2.40.10.10">
    <property type="entry name" value="Trypsin-like serine proteases"/>
    <property type="match status" value="2"/>
</dbReference>
<dbReference type="InParanoid" id="E4Y108"/>
<evidence type="ECO:0000259" key="8">
    <source>
        <dbReference type="PROSITE" id="PS50240"/>
    </source>
</evidence>
<dbReference type="PROSITE" id="PS50240">
    <property type="entry name" value="TRYPSIN_DOM"/>
    <property type="match status" value="2"/>
</dbReference>
<dbReference type="FunFam" id="2.40.10.10:FF:000120">
    <property type="entry name" value="Putative serine protease"/>
    <property type="match status" value="1"/>
</dbReference>
<dbReference type="GO" id="GO:0005615">
    <property type="term" value="C:extracellular space"/>
    <property type="evidence" value="ECO:0007669"/>
    <property type="project" value="TreeGrafter"/>
</dbReference>
<feature type="domain" description="Peptidase S1" evidence="8">
    <location>
        <begin position="322"/>
        <end position="558"/>
    </location>
</feature>
<keyword evidence="3 7" id="KW-0378">Hydrolase</keyword>
<evidence type="ECO:0000256" key="3">
    <source>
        <dbReference type="ARBA" id="ARBA00022801"/>
    </source>
</evidence>
<dbReference type="PANTHER" id="PTHR24264:SF83">
    <property type="entry name" value="COMPLEMENT FACTOR I"/>
    <property type="match status" value="1"/>
</dbReference>
<name>E4Y108_OIKDI</name>
<dbReference type="PROSITE" id="PS00135">
    <property type="entry name" value="TRYPSIN_SER"/>
    <property type="match status" value="1"/>
</dbReference>